<dbReference type="NCBIfam" id="TIGR01528">
    <property type="entry name" value="NMN_trans_PnuC"/>
    <property type="match status" value="1"/>
</dbReference>
<comment type="caution">
    <text evidence="11">The sequence shown here is derived from an EMBL/GenBank/DDBJ whole genome shotgun (WGS) entry which is preliminary data.</text>
</comment>
<evidence type="ECO:0000256" key="9">
    <source>
        <dbReference type="ARBA" id="ARBA00023136"/>
    </source>
</evidence>
<proteinExistence type="inferred from homology"/>
<evidence type="ECO:0000313" key="11">
    <source>
        <dbReference type="EMBL" id="MBK1711444.1"/>
    </source>
</evidence>
<organism evidence="11 12">
    <name type="scientific">Rubrivivax gelatinosus</name>
    <name type="common">Rhodocyclus gelatinosus</name>
    <name type="synonym">Rhodopseudomonas gelatinosa</name>
    <dbReference type="NCBI Taxonomy" id="28068"/>
    <lineage>
        <taxon>Bacteria</taxon>
        <taxon>Pseudomonadati</taxon>
        <taxon>Pseudomonadota</taxon>
        <taxon>Betaproteobacteria</taxon>
        <taxon>Burkholderiales</taxon>
        <taxon>Sphaerotilaceae</taxon>
        <taxon>Rubrivivax</taxon>
    </lineage>
</organism>
<keyword evidence="6" id="KW-1003">Cell membrane</keyword>
<evidence type="ECO:0000256" key="8">
    <source>
        <dbReference type="ARBA" id="ARBA00022989"/>
    </source>
</evidence>
<dbReference type="PANTHER" id="PTHR36122:SF2">
    <property type="entry name" value="NICOTINAMIDE RIBOSIDE TRANSPORTER PNUC"/>
    <property type="match status" value="1"/>
</dbReference>
<evidence type="ECO:0000256" key="10">
    <source>
        <dbReference type="SAM" id="Phobius"/>
    </source>
</evidence>
<feature type="transmembrane region" description="Helical" evidence="10">
    <location>
        <begin position="20"/>
        <end position="41"/>
    </location>
</feature>
<keyword evidence="7 10" id="KW-0812">Transmembrane</keyword>
<keyword evidence="12" id="KW-1185">Reference proteome</keyword>
<accession>A0ABS1DN84</accession>
<dbReference type="Pfam" id="PF04973">
    <property type="entry name" value="NMN_transporter"/>
    <property type="match status" value="1"/>
</dbReference>
<dbReference type="EMBL" id="NRRU01000003">
    <property type="protein sequence ID" value="MBK1711444.1"/>
    <property type="molecule type" value="Genomic_DNA"/>
</dbReference>
<dbReference type="RefSeq" id="WP_200226725.1">
    <property type="nucleotide sequence ID" value="NZ_NRRT01000006.1"/>
</dbReference>
<sequence>MLDAVLEPAQPLLRVAFTLLGSPVTWLELVAFALGVWMVLCNLRVNPLAWPLAIASSLLYALLFADSRLYGEAALQIFFIAVAFWGWWQWLRGRGEDGRALAVHRLAPAARWRALAATALAWPALALLLDHATDSDVPWMDALPTVGSIAGQFLLGRKLVENWPVWVAVNLVSIVLFGLKGLWLTVLLYAVFAVMAAFGWRAWLRLVDEGHGR</sequence>
<evidence type="ECO:0000313" key="12">
    <source>
        <dbReference type="Proteomes" id="UP001041814"/>
    </source>
</evidence>
<name>A0ABS1DN84_RUBGE</name>
<reference evidence="11" key="1">
    <citation type="submission" date="2017-08" db="EMBL/GenBank/DDBJ databases">
        <authorList>
            <person name="Imhoff J.F."/>
            <person name="Rahn T."/>
            <person name="Kuenzel S."/>
            <person name="Neulinger S.C."/>
        </authorList>
    </citation>
    <scope>NUCLEOTIDE SEQUENCE</scope>
    <source>
        <strain evidence="11">IM 151</strain>
    </source>
</reference>
<keyword evidence="5" id="KW-0813">Transport</keyword>
<comment type="subcellular location">
    <subcellularLocation>
        <location evidence="2">Cell membrane</location>
        <topology evidence="2">Multi-pass membrane protein</topology>
    </subcellularLocation>
</comment>
<dbReference type="InterPro" id="IPR006419">
    <property type="entry name" value="NMN_transpt_PnuC"/>
</dbReference>
<reference evidence="11" key="2">
    <citation type="journal article" date="2020" name="Microorganisms">
        <title>Osmotic Adaptation and Compatible Solute Biosynthesis of Phototrophic Bacteria as Revealed from Genome Analyses.</title>
        <authorList>
            <person name="Imhoff J.F."/>
            <person name="Rahn T."/>
            <person name="Kunzel S."/>
            <person name="Keller A."/>
            <person name="Neulinger S.C."/>
        </authorList>
    </citation>
    <scope>NUCLEOTIDE SEQUENCE</scope>
    <source>
        <strain evidence="11">IM 151</strain>
    </source>
</reference>
<feature type="transmembrane region" description="Helical" evidence="10">
    <location>
        <begin position="48"/>
        <end position="67"/>
    </location>
</feature>
<evidence type="ECO:0000256" key="2">
    <source>
        <dbReference type="ARBA" id="ARBA00004651"/>
    </source>
</evidence>
<dbReference type="Proteomes" id="UP001041814">
    <property type="component" value="Unassembled WGS sequence"/>
</dbReference>
<dbReference type="PANTHER" id="PTHR36122">
    <property type="entry name" value="NICOTINAMIDE RIBOSIDE TRANSPORTER PNUC"/>
    <property type="match status" value="1"/>
</dbReference>
<evidence type="ECO:0000256" key="6">
    <source>
        <dbReference type="ARBA" id="ARBA00022475"/>
    </source>
</evidence>
<protein>
    <recommendedName>
        <fullName evidence="4">Nicotinamide riboside transporter PnuC</fullName>
    </recommendedName>
</protein>
<evidence type="ECO:0000256" key="4">
    <source>
        <dbReference type="ARBA" id="ARBA00017522"/>
    </source>
</evidence>
<evidence type="ECO:0000256" key="3">
    <source>
        <dbReference type="ARBA" id="ARBA00006669"/>
    </source>
</evidence>
<comment type="similarity">
    <text evidence="3">Belongs to the nicotinamide ribonucleoside (NR) uptake permease (TC 4.B.1) family.</text>
</comment>
<gene>
    <name evidence="11" type="ORF">CKO43_01465</name>
</gene>
<feature type="transmembrane region" description="Helical" evidence="10">
    <location>
        <begin position="186"/>
        <end position="203"/>
    </location>
</feature>
<comment type="function">
    <text evidence="1">Required for nicotinamide riboside transport across the inner membrane.</text>
</comment>
<evidence type="ECO:0000256" key="7">
    <source>
        <dbReference type="ARBA" id="ARBA00022692"/>
    </source>
</evidence>
<keyword evidence="9 10" id="KW-0472">Membrane</keyword>
<feature type="transmembrane region" description="Helical" evidence="10">
    <location>
        <begin position="112"/>
        <end position="129"/>
    </location>
</feature>
<keyword evidence="8 10" id="KW-1133">Transmembrane helix</keyword>
<evidence type="ECO:0000256" key="1">
    <source>
        <dbReference type="ARBA" id="ARBA00002672"/>
    </source>
</evidence>
<feature type="transmembrane region" description="Helical" evidence="10">
    <location>
        <begin position="73"/>
        <end position="91"/>
    </location>
</feature>
<evidence type="ECO:0000256" key="5">
    <source>
        <dbReference type="ARBA" id="ARBA00022448"/>
    </source>
</evidence>